<dbReference type="EMBL" id="BAAFRS010000206">
    <property type="protein sequence ID" value="GAB1224540.1"/>
    <property type="molecule type" value="Genomic_DNA"/>
</dbReference>
<sequence length="132" mass="14238">MEGFWRFKYPLLSGISGSIGGLFSKGITSSYIPFAQSQFSIVIRCLCVVLMFGCNGAGGFFFAKALSELPSLTATITSTITGFIMSGIIGGLIGEYIPIQWYLGMIILIAGVILLIVDNSEKEQHQNGVKEE</sequence>
<dbReference type="PANTHER" id="PTHR31965:SF1">
    <property type="entry name" value="TRANSMEMBRANE PROTEIN 42"/>
    <property type="match status" value="1"/>
</dbReference>
<dbReference type="Gene3D" id="1.10.3730.20">
    <property type="match status" value="1"/>
</dbReference>
<feature type="transmembrane region" description="Helical" evidence="1">
    <location>
        <begin position="74"/>
        <end position="93"/>
    </location>
</feature>
<dbReference type="Proteomes" id="UP001628156">
    <property type="component" value="Unassembled WGS sequence"/>
</dbReference>
<keyword evidence="1" id="KW-0812">Transmembrane</keyword>
<reference evidence="2" key="2">
    <citation type="submission" date="2024-08" db="EMBL/GenBank/DDBJ databases">
        <title>Draft genome assembly of Entamoeba nuttalli using a combination of long-read and short-read sequencing data.</title>
        <authorList>
            <person name="Tanaka M."/>
            <person name="Tachibana H."/>
        </authorList>
    </citation>
    <scope>NUCLEOTIDE SEQUENCE</scope>
    <source>
        <strain evidence="2">P19-061405</strain>
    </source>
</reference>
<evidence type="ECO:0008006" key="5">
    <source>
        <dbReference type="Google" id="ProtNLM"/>
    </source>
</evidence>
<organism evidence="2 4">
    <name type="scientific">Entamoeba nuttalli</name>
    <dbReference type="NCBI Taxonomy" id="412467"/>
    <lineage>
        <taxon>Eukaryota</taxon>
        <taxon>Amoebozoa</taxon>
        <taxon>Evosea</taxon>
        <taxon>Archamoebae</taxon>
        <taxon>Mastigamoebida</taxon>
        <taxon>Entamoebidae</taxon>
        <taxon>Entamoeba</taxon>
    </lineage>
</organism>
<dbReference type="EMBL" id="BAAFRS010000264">
    <property type="protein sequence ID" value="GAB1225853.1"/>
    <property type="molecule type" value="Genomic_DNA"/>
</dbReference>
<dbReference type="SUPFAM" id="SSF103481">
    <property type="entry name" value="Multidrug resistance efflux transporter EmrE"/>
    <property type="match status" value="1"/>
</dbReference>
<keyword evidence="1" id="KW-0472">Membrane</keyword>
<protein>
    <recommendedName>
        <fullName evidence="5">EamA domain-containing protein</fullName>
    </recommendedName>
</protein>
<dbReference type="PANTHER" id="PTHR31965">
    <property type="entry name" value="TRANSMEMBRANE PROTEIN 42"/>
    <property type="match status" value="1"/>
</dbReference>
<gene>
    <name evidence="2" type="ORF">ENUP19_0206G0005</name>
    <name evidence="3" type="ORF">ENUP19_0264G0021</name>
</gene>
<proteinExistence type="predicted"/>
<keyword evidence="1" id="KW-1133">Transmembrane helix</keyword>
<comment type="caution">
    <text evidence="2">The sequence shown here is derived from an EMBL/GenBank/DDBJ whole genome shotgun (WGS) entry which is preliminary data.</text>
</comment>
<keyword evidence="4" id="KW-1185">Reference proteome</keyword>
<accession>A0ABQ0DNV7</accession>
<evidence type="ECO:0000313" key="3">
    <source>
        <dbReference type="EMBL" id="GAB1225853.1"/>
    </source>
</evidence>
<dbReference type="InterPro" id="IPR039632">
    <property type="entry name" value="TMEM42"/>
</dbReference>
<dbReference type="InterPro" id="IPR037185">
    <property type="entry name" value="EmrE-like"/>
</dbReference>
<feature type="transmembrane region" description="Helical" evidence="1">
    <location>
        <begin position="99"/>
        <end position="117"/>
    </location>
</feature>
<evidence type="ECO:0000256" key="1">
    <source>
        <dbReference type="SAM" id="Phobius"/>
    </source>
</evidence>
<feature type="transmembrane region" description="Helical" evidence="1">
    <location>
        <begin position="41"/>
        <end position="62"/>
    </location>
</feature>
<reference evidence="2 4" key="1">
    <citation type="journal article" date="2019" name="PLoS Negl. Trop. Dis.">
        <title>Whole genome sequencing of Entamoeba nuttalli reveals mammalian host-related molecular signatures and a novel octapeptide-repeat surface protein.</title>
        <authorList>
            <person name="Tanaka M."/>
            <person name="Makiuchi T."/>
            <person name="Komiyama T."/>
            <person name="Shiina T."/>
            <person name="Osaki K."/>
            <person name="Tachibana H."/>
        </authorList>
    </citation>
    <scope>NUCLEOTIDE SEQUENCE [LARGE SCALE GENOMIC DNA]</scope>
    <source>
        <strain evidence="2 4">P19-061405</strain>
    </source>
</reference>
<name>A0ABQ0DNV7_9EUKA</name>
<evidence type="ECO:0000313" key="4">
    <source>
        <dbReference type="Proteomes" id="UP001628156"/>
    </source>
</evidence>
<evidence type="ECO:0000313" key="2">
    <source>
        <dbReference type="EMBL" id="GAB1224540.1"/>
    </source>
</evidence>